<dbReference type="Gene3D" id="1.10.150.130">
    <property type="match status" value="1"/>
</dbReference>
<reference evidence="8 9" key="1">
    <citation type="submission" date="2019-04" db="EMBL/GenBank/DDBJ databases">
        <title>Complete genome sequence of Agrobacterium tumefaciens CFBP6624.</title>
        <authorList>
            <person name="Haryono M."/>
            <person name="Lin Y.-C."/>
            <person name="Lai E.-M."/>
            <person name="Kuo C.-H."/>
        </authorList>
    </citation>
    <scope>NUCLEOTIDE SEQUENCE [LARGE SCALE GENOMIC DNA]</scope>
    <source>
        <strain evidence="8 9">CFBP6624</strain>
    </source>
</reference>
<dbReference type="GO" id="GO:0006310">
    <property type="term" value="P:DNA recombination"/>
    <property type="evidence" value="ECO:0007669"/>
    <property type="project" value="UniProtKB-KW"/>
</dbReference>
<dbReference type="InterPro" id="IPR050808">
    <property type="entry name" value="Phage_Integrase"/>
</dbReference>
<organism evidence="8 9">
    <name type="scientific">Agrobacterium tumefaciens</name>
    <dbReference type="NCBI Taxonomy" id="358"/>
    <lineage>
        <taxon>Bacteria</taxon>
        <taxon>Pseudomonadati</taxon>
        <taxon>Pseudomonadota</taxon>
        <taxon>Alphaproteobacteria</taxon>
        <taxon>Hyphomicrobiales</taxon>
        <taxon>Rhizobiaceae</taxon>
        <taxon>Rhizobium/Agrobacterium group</taxon>
        <taxon>Agrobacterium</taxon>
        <taxon>Agrobacterium tumefaciens complex</taxon>
    </lineage>
</organism>
<dbReference type="CDD" id="cd00801">
    <property type="entry name" value="INT_P4_C"/>
    <property type="match status" value="1"/>
</dbReference>
<keyword evidence="4" id="KW-0233">DNA recombination</keyword>
<dbReference type="InterPro" id="IPR053876">
    <property type="entry name" value="Phage_int_M"/>
</dbReference>
<evidence type="ECO:0000259" key="7">
    <source>
        <dbReference type="PROSITE" id="PS51900"/>
    </source>
</evidence>
<dbReference type="PROSITE" id="PS51898">
    <property type="entry name" value="TYR_RECOMBINASE"/>
    <property type="match status" value="1"/>
</dbReference>
<name>A0AAE6BMC7_AGRTU</name>
<dbReference type="Pfam" id="PF13356">
    <property type="entry name" value="Arm-DNA-bind_3"/>
    <property type="match status" value="1"/>
</dbReference>
<dbReference type="InterPro" id="IPR013762">
    <property type="entry name" value="Integrase-like_cat_sf"/>
</dbReference>
<feature type="domain" description="Tyr recombinase" evidence="6">
    <location>
        <begin position="237"/>
        <end position="412"/>
    </location>
</feature>
<evidence type="ECO:0000256" key="5">
    <source>
        <dbReference type="PROSITE-ProRule" id="PRU01248"/>
    </source>
</evidence>
<accession>A0AAE6BMC7</accession>
<dbReference type="SUPFAM" id="SSF56349">
    <property type="entry name" value="DNA breaking-rejoining enzymes"/>
    <property type="match status" value="1"/>
</dbReference>
<proteinExistence type="inferred from homology"/>
<dbReference type="PANTHER" id="PTHR30629:SF2">
    <property type="entry name" value="PROPHAGE INTEGRASE INTS-RELATED"/>
    <property type="match status" value="1"/>
</dbReference>
<dbReference type="Proteomes" id="UP000298646">
    <property type="component" value="Chromosome circular"/>
</dbReference>
<dbReference type="Gene3D" id="1.10.443.10">
    <property type="entry name" value="Intergrase catalytic core"/>
    <property type="match status" value="1"/>
</dbReference>
<keyword evidence="2" id="KW-0229">DNA integration</keyword>
<dbReference type="InterPro" id="IPR025166">
    <property type="entry name" value="Integrase_DNA_bind_dom"/>
</dbReference>
<dbReference type="PROSITE" id="PS51900">
    <property type="entry name" value="CB"/>
    <property type="match status" value="1"/>
</dbReference>
<evidence type="ECO:0000313" key="9">
    <source>
        <dbReference type="Proteomes" id="UP000298646"/>
    </source>
</evidence>
<evidence type="ECO:0000256" key="2">
    <source>
        <dbReference type="ARBA" id="ARBA00022908"/>
    </source>
</evidence>
<evidence type="ECO:0000259" key="6">
    <source>
        <dbReference type="PROSITE" id="PS51898"/>
    </source>
</evidence>
<gene>
    <name evidence="8" type="ORF">CFBP6624_13815</name>
</gene>
<evidence type="ECO:0000256" key="3">
    <source>
        <dbReference type="ARBA" id="ARBA00023125"/>
    </source>
</evidence>
<keyword evidence="3 5" id="KW-0238">DNA-binding</keyword>
<evidence type="ECO:0000256" key="4">
    <source>
        <dbReference type="ARBA" id="ARBA00023172"/>
    </source>
</evidence>
<dbReference type="InterPro" id="IPR010998">
    <property type="entry name" value="Integrase_recombinase_N"/>
</dbReference>
<dbReference type="EMBL" id="CP039907">
    <property type="protein sequence ID" value="QCM01104.1"/>
    <property type="molecule type" value="Genomic_DNA"/>
</dbReference>
<dbReference type="Pfam" id="PF22022">
    <property type="entry name" value="Phage_int_M"/>
    <property type="match status" value="1"/>
</dbReference>
<comment type="similarity">
    <text evidence="1">Belongs to the 'phage' integrase family.</text>
</comment>
<protein>
    <submittedName>
        <fullName evidence="8">DUF4102 domain-containing protein</fullName>
    </submittedName>
</protein>
<evidence type="ECO:0000313" key="8">
    <source>
        <dbReference type="EMBL" id="QCM01104.1"/>
    </source>
</evidence>
<dbReference type="InterPro" id="IPR038488">
    <property type="entry name" value="Integrase_DNA-bd_sf"/>
</dbReference>
<dbReference type="Gene3D" id="3.30.160.390">
    <property type="entry name" value="Integrase, DNA-binding domain"/>
    <property type="match status" value="1"/>
</dbReference>
<dbReference type="Pfam" id="PF00589">
    <property type="entry name" value="Phage_integrase"/>
    <property type="match status" value="1"/>
</dbReference>
<evidence type="ECO:0000256" key="1">
    <source>
        <dbReference type="ARBA" id="ARBA00008857"/>
    </source>
</evidence>
<dbReference type="InterPro" id="IPR011010">
    <property type="entry name" value="DNA_brk_join_enz"/>
</dbReference>
<dbReference type="GO" id="GO:0015074">
    <property type="term" value="P:DNA integration"/>
    <property type="evidence" value="ECO:0007669"/>
    <property type="project" value="UniProtKB-KW"/>
</dbReference>
<feature type="domain" description="Core-binding (CB)" evidence="7">
    <location>
        <begin position="111"/>
        <end position="198"/>
    </location>
</feature>
<dbReference type="PANTHER" id="PTHR30629">
    <property type="entry name" value="PROPHAGE INTEGRASE"/>
    <property type="match status" value="1"/>
</dbReference>
<dbReference type="GO" id="GO:0003677">
    <property type="term" value="F:DNA binding"/>
    <property type="evidence" value="ECO:0007669"/>
    <property type="project" value="UniProtKB-UniRule"/>
</dbReference>
<dbReference type="AlphaFoldDB" id="A0AAE6BMC7"/>
<dbReference type="InterPro" id="IPR044068">
    <property type="entry name" value="CB"/>
</dbReference>
<dbReference type="InterPro" id="IPR002104">
    <property type="entry name" value="Integrase_catalytic"/>
</dbReference>
<sequence>MTAVSARKGLSPKTIQTLVDAGQPGLWAHRHGLSLSISKAGSANWTLRYTAPTGQRRLMTLEPVINVGAATIKALEARALMMKQQVRAGIDPLAERDSGRKTVETARKRINTFEEAAKRFIAEQSPNWKNAVHRTQWSSTLETYAYPIIGKKEPHEITTQDILNVLRQKYKETSLWDGARETASRVRMRIETVLNAEFALNRDNPLQKEAWQDFRNPAQWKNHLQVVFKASGRRSKSHFEAMSFDDIPAFFTTLLRKSDYSAKALTLTILSATRTNETLGAKWDEFDLSSGVWTIPAERMKAGREHRVPLCGVAIEMLETLPRIDDNPYVFPGAREKKPLSNMAMLMLLRGMRESEQLTVHGFRSTFRDWAAETTLHPDTIVEMALAHTIKDKTVAAYRRGDAFERRKQLMRQWSDYLSMTDKKYKEEWFKFIA</sequence>